<name>A0A3N4JDQ0_9PEZI</name>
<organism evidence="1 2">
    <name type="scientific">Choiromyces venosus 120613-1</name>
    <dbReference type="NCBI Taxonomy" id="1336337"/>
    <lineage>
        <taxon>Eukaryota</taxon>
        <taxon>Fungi</taxon>
        <taxon>Dikarya</taxon>
        <taxon>Ascomycota</taxon>
        <taxon>Pezizomycotina</taxon>
        <taxon>Pezizomycetes</taxon>
        <taxon>Pezizales</taxon>
        <taxon>Tuberaceae</taxon>
        <taxon>Choiromyces</taxon>
    </lineage>
</organism>
<accession>A0A3N4JDQ0</accession>
<dbReference type="AlphaFoldDB" id="A0A3N4JDQ0"/>
<dbReference type="Proteomes" id="UP000276215">
    <property type="component" value="Unassembled WGS sequence"/>
</dbReference>
<gene>
    <name evidence="1" type="ORF">L873DRAFT_1811574</name>
</gene>
<reference evidence="1 2" key="1">
    <citation type="journal article" date="2018" name="Nat. Ecol. Evol.">
        <title>Pezizomycetes genomes reveal the molecular basis of ectomycorrhizal truffle lifestyle.</title>
        <authorList>
            <person name="Murat C."/>
            <person name="Payen T."/>
            <person name="Noel B."/>
            <person name="Kuo A."/>
            <person name="Morin E."/>
            <person name="Chen J."/>
            <person name="Kohler A."/>
            <person name="Krizsan K."/>
            <person name="Balestrini R."/>
            <person name="Da Silva C."/>
            <person name="Montanini B."/>
            <person name="Hainaut M."/>
            <person name="Levati E."/>
            <person name="Barry K.W."/>
            <person name="Belfiori B."/>
            <person name="Cichocki N."/>
            <person name="Clum A."/>
            <person name="Dockter R.B."/>
            <person name="Fauchery L."/>
            <person name="Guy J."/>
            <person name="Iotti M."/>
            <person name="Le Tacon F."/>
            <person name="Lindquist E.A."/>
            <person name="Lipzen A."/>
            <person name="Malagnac F."/>
            <person name="Mello A."/>
            <person name="Molinier V."/>
            <person name="Miyauchi S."/>
            <person name="Poulain J."/>
            <person name="Riccioni C."/>
            <person name="Rubini A."/>
            <person name="Sitrit Y."/>
            <person name="Splivallo R."/>
            <person name="Traeger S."/>
            <person name="Wang M."/>
            <person name="Zifcakova L."/>
            <person name="Wipf D."/>
            <person name="Zambonelli A."/>
            <person name="Paolocci F."/>
            <person name="Nowrousian M."/>
            <person name="Ottonello S."/>
            <person name="Baldrian P."/>
            <person name="Spatafora J.W."/>
            <person name="Henrissat B."/>
            <person name="Nagy L.G."/>
            <person name="Aury J.M."/>
            <person name="Wincker P."/>
            <person name="Grigoriev I.V."/>
            <person name="Bonfante P."/>
            <person name="Martin F.M."/>
        </authorList>
    </citation>
    <scope>NUCLEOTIDE SEQUENCE [LARGE SCALE GENOMIC DNA]</scope>
    <source>
        <strain evidence="1 2">120613-1</strain>
    </source>
</reference>
<evidence type="ECO:0000313" key="2">
    <source>
        <dbReference type="Proteomes" id="UP000276215"/>
    </source>
</evidence>
<proteinExistence type="predicted"/>
<dbReference type="EMBL" id="ML120415">
    <property type="protein sequence ID" value="RPA96389.1"/>
    <property type="molecule type" value="Genomic_DNA"/>
</dbReference>
<keyword evidence="2" id="KW-1185">Reference proteome</keyword>
<evidence type="ECO:0000313" key="1">
    <source>
        <dbReference type="EMBL" id="RPA96389.1"/>
    </source>
</evidence>
<sequence length="56" mass="6330">MARLICDGVIREPAVPCCVQVHSHLESFKNVPEMCTRHYRLPATVYSVAPAICFNR</sequence>
<protein>
    <submittedName>
        <fullName evidence="1">Uncharacterized protein</fullName>
    </submittedName>
</protein>